<dbReference type="GO" id="GO:0015562">
    <property type="term" value="F:efflux transmembrane transporter activity"/>
    <property type="evidence" value="ECO:0007669"/>
    <property type="project" value="TreeGrafter"/>
</dbReference>
<dbReference type="Gene3D" id="2.40.50.100">
    <property type="match status" value="1"/>
</dbReference>
<accession>A0A1G4S3Y7</accession>
<dbReference type="EMBL" id="FMTS01000003">
    <property type="protein sequence ID" value="SCW63736.1"/>
    <property type="molecule type" value="Genomic_DNA"/>
</dbReference>
<dbReference type="OrthoDB" id="9791520at2"/>
<proteinExistence type="inferred from homology"/>
<keyword evidence="2" id="KW-1133">Transmembrane helix</keyword>
<dbReference type="NCBIfam" id="TIGR01730">
    <property type="entry name" value="RND_mfp"/>
    <property type="match status" value="1"/>
</dbReference>
<sequence length="380" mass="40055">MKLNLKPGPVLWASAALILAVALIWMIWPRPKAVETVIVDRGLVQQDIVDEGRTRIHDVFAVAAPVAGQLQRIAVEAGDAVVRGQTVAILGPASPALLDARISAQSEAGILAAAAALRSADADLALARHNRDRVRILFDRGYASQAALDTANATVDAALAMRLSRQAALKQAQVAAGTPEGGTGVTTAVKSPVAGRVLQLFQQSETVVPAGAPLLTIGDPAQIEIVAEFLSQDAVLMKPGDEALVEGWGGATPIPARISRIEPYAHTKVSALGVEEQRVNVIARLSHPEQAPALGHGFRVDLRVIISKQANALRVPVDSLVRSGDRWAVFRLIDGKAMLTPVEISSGGDRYRSVQSGLKAGDRIVIFPGDTLHPGDSVRP</sequence>
<dbReference type="Gene3D" id="2.40.30.170">
    <property type="match status" value="1"/>
</dbReference>
<dbReference type="Gene3D" id="2.40.420.20">
    <property type="match status" value="1"/>
</dbReference>
<evidence type="ECO:0000313" key="5">
    <source>
        <dbReference type="Proteomes" id="UP000199150"/>
    </source>
</evidence>
<evidence type="ECO:0000259" key="3">
    <source>
        <dbReference type="Pfam" id="PF25989"/>
    </source>
</evidence>
<feature type="transmembrane region" description="Helical" evidence="2">
    <location>
        <begin position="9"/>
        <end position="28"/>
    </location>
</feature>
<keyword evidence="2" id="KW-0812">Transmembrane</keyword>
<dbReference type="STRING" id="260084.SAMN02927928_2396"/>
<gene>
    <name evidence="4" type="ORF">SAMN02927928_2396</name>
</gene>
<keyword evidence="2" id="KW-0472">Membrane</keyword>
<dbReference type="AlphaFoldDB" id="A0A1G4S3Y7"/>
<evidence type="ECO:0000313" key="4">
    <source>
        <dbReference type="EMBL" id="SCW63736.1"/>
    </source>
</evidence>
<dbReference type="GO" id="GO:1990281">
    <property type="term" value="C:efflux pump complex"/>
    <property type="evidence" value="ECO:0007669"/>
    <property type="project" value="TreeGrafter"/>
</dbReference>
<dbReference type="PANTHER" id="PTHR30469">
    <property type="entry name" value="MULTIDRUG RESISTANCE PROTEIN MDTA"/>
    <property type="match status" value="1"/>
</dbReference>
<dbReference type="Pfam" id="PF25989">
    <property type="entry name" value="YknX_C"/>
    <property type="match status" value="1"/>
</dbReference>
<dbReference type="InterPro" id="IPR006143">
    <property type="entry name" value="RND_pump_MFP"/>
</dbReference>
<dbReference type="Gene3D" id="1.10.287.470">
    <property type="entry name" value="Helix hairpin bin"/>
    <property type="match status" value="1"/>
</dbReference>
<name>A0A1G4S3Y7_9CAUL</name>
<comment type="similarity">
    <text evidence="1">Belongs to the membrane fusion protein (MFP) (TC 8.A.1) family.</text>
</comment>
<organism evidence="4 5">
    <name type="scientific">Asticcacaulis taihuensis</name>
    <dbReference type="NCBI Taxonomy" id="260084"/>
    <lineage>
        <taxon>Bacteria</taxon>
        <taxon>Pseudomonadati</taxon>
        <taxon>Pseudomonadota</taxon>
        <taxon>Alphaproteobacteria</taxon>
        <taxon>Caulobacterales</taxon>
        <taxon>Caulobacteraceae</taxon>
        <taxon>Asticcacaulis</taxon>
    </lineage>
</organism>
<dbReference type="PANTHER" id="PTHR30469:SF33">
    <property type="entry name" value="SLR1207 PROTEIN"/>
    <property type="match status" value="1"/>
</dbReference>
<protein>
    <submittedName>
        <fullName evidence="4">HlyD family secretion protein</fullName>
    </submittedName>
</protein>
<keyword evidence="5" id="KW-1185">Reference proteome</keyword>
<reference evidence="5" key="1">
    <citation type="submission" date="2016-10" db="EMBL/GenBank/DDBJ databases">
        <authorList>
            <person name="Varghese N."/>
            <person name="Submissions S."/>
        </authorList>
    </citation>
    <scope>NUCLEOTIDE SEQUENCE [LARGE SCALE GENOMIC DNA]</scope>
    <source>
        <strain evidence="5">CGMCC 1.3431</strain>
    </source>
</reference>
<dbReference type="Proteomes" id="UP000199150">
    <property type="component" value="Unassembled WGS sequence"/>
</dbReference>
<dbReference type="RefSeq" id="WP_090648114.1">
    <property type="nucleotide sequence ID" value="NZ_CBCRYE010000001.1"/>
</dbReference>
<dbReference type="SUPFAM" id="SSF111369">
    <property type="entry name" value="HlyD-like secretion proteins"/>
    <property type="match status" value="1"/>
</dbReference>
<feature type="domain" description="YknX-like C-terminal permuted SH3-like" evidence="3">
    <location>
        <begin position="312"/>
        <end position="379"/>
    </location>
</feature>
<evidence type="ECO:0000256" key="2">
    <source>
        <dbReference type="SAM" id="Phobius"/>
    </source>
</evidence>
<evidence type="ECO:0000256" key="1">
    <source>
        <dbReference type="ARBA" id="ARBA00009477"/>
    </source>
</evidence>
<dbReference type="InterPro" id="IPR058637">
    <property type="entry name" value="YknX-like_C"/>
</dbReference>